<evidence type="ECO:0000256" key="1">
    <source>
        <dbReference type="SAM" id="MobiDB-lite"/>
    </source>
</evidence>
<evidence type="ECO:0000256" key="2">
    <source>
        <dbReference type="SAM" id="SignalP"/>
    </source>
</evidence>
<comment type="caution">
    <text evidence="3">The sequence shown here is derived from an EMBL/GenBank/DDBJ whole genome shotgun (WGS) entry which is preliminary data.</text>
</comment>
<feature type="chain" id="PRO_5045049293" evidence="2">
    <location>
        <begin position="23"/>
        <end position="215"/>
    </location>
</feature>
<dbReference type="EMBL" id="JAZGSY010000329">
    <property type="protein sequence ID" value="KAL1837100.1"/>
    <property type="molecule type" value="Genomic_DNA"/>
</dbReference>
<evidence type="ECO:0000313" key="3">
    <source>
        <dbReference type="EMBL" id="KAL1837100.1"/>
    </source>
</evidence>
<name>A0ABR3V655_HUMIN</name>
<dbReference type="PANTHER" id="PTHR40640:SF1">
    <property type="entry name" value="ANCHORED GLYCOPROTEIN, PUTATIVE (AFU_ORTHOLOGUE AFUA_8G04860)-RELATED"/>
    <property type="match status" value="1"/>
</dbReference>
<organism evidence="3 4">
    <name type="scientific">Humicola insolens</name>
    <name type="common">Soft-rot fungus</name>
    <dbReference type="NCBI Taxonomy" id="85995"/>
    <lineage>
        <taxon>Eukaryota</taxon>
        <taxon>Fungi</taxon>
        <taxon>Dikarya</taxon>
        <taxon>Ascomycota</taxon>
        <taxon>Pezizomycotina</taxon>
        <taxon>Sordariomycetes</taxon>
        <taxon>Sordariomycetidae</taxon>
        <taxon>Sordariales</taxon>
        <taxon>Chaetomiaceae</taxon>
        <taxon>Mycothermus</taxon>
    </lineage>
</organism>
<dbReference type="Proteomes" id="UP001583172">
    <property type="component" value="Unassembled WGS sequence"/>
</dbReference>
<keyword evidence="4" id="KW-1185">Reference proteome</keyword>
<sequence length="215" mass="21482">MKHTSSMLLTAVTAAGLAAAQASTTTVSVLLPFADHQDIEGSVISAGPTATNYFLTCPTGARDTECGFGDGISVLYGPSTLTYAMSFTGLDEKSSTMSYSIGASCSLDLSKDIATCTATMVSGTDTTTYREVAESFTEYIMPVTITAGAEKLQAAATGGSGGEDSPATTPAPTPTGGSDAARASDGTSSNAAMPRITQNAVVMGAAALVGGAMLL</sequence>
<keyword evidence="2" id="KW-0732">Signal</keyword>
<evidence type="ECO:0000313" key="4">
    <source>
        <dbReference type="Proteomes" id="UP001583172"/>
    </source>
</evidence>
<proteinExistence type="predicted"/>
<protein>
    <submittedName>
        <fullName evidence="3">Uncharacterized protein</fullName>
    </submittedName>
</protein>
<feature type="signal peptide" evidence="2">
    <location>
        <begin position="1"/>
        <end position="22"/>
    </location>
</feature>
<dbReference type="PANTHER" id="PTHR40640">
    <property type="entry name" value="ANCHORED GLYCOPROTEIN, PUTATIVE (AFU_ORTHOLOGUE AFUA_8G04860)-RELATED"/>
    <property type="match status" value="1"/>
</dbReference>
<reference evidence="3 4" key="1">
    <citation type="journal article" date="2024" name="Commun. Biol.">
        <title>Comparative genomic analysis of thermophilic fungi reveals convergent evolutionary adaptations and gene losses.</title>
        <authorList>
            <person name="Steindorff A.S."/>
            <person name="Aguilar-Pontes M.V."/>
            <person name="Robinson A.J."/>
            <person name="Andreopoulos B."/>
            <person name="LaButti K."/>
            <person name="Kuo A."/>
            <person name="Mondo S."/>
            <person name="Riley R."/>
            <person name="Otillar R."/>
            <person name="Haridas S."/>
            <person name="Lipzen A."/>
            <person name="Grimwood J."/>
            <person name="Schmutz J."/>
            <person name="Clum A."/>
            <person name="Reid I.D."/>
            <person name="Moisan M.C."/>
            <person name="Butler G."/>
            <person name="Nguyen T.T.M."/>
            <person name="Dewar K."/>
            <person name="Conant G."/>
            <person name="Drula E."/>
            <person name="Henrissat B."/>
            <person name="Hansel C."/>
            <person name="Singer S."/>
            <person name="Hutchinson M.I."/>
            <person name="de Vries R.P."/>
            <person name="Natvig D.O."/>
            <person name="Powell A.J."/>
            <person name="Tsang A."/>
            <person name="Grigoriev I.V."/>
        </authorList>
    </citation>
    <scope>NUCLEOTIDE SEQUENCE [LARGE SCALE GENOMIC DNA]</scope>
    <source>
        <strain evidence="3 4">CBS 620.91</strain>
    </source>
</reference>
<feature type="region of interest" description="Disordered" evidence="1">
    <location>
        <begin position="154"/>
        <end position="192"/>
    </location>
</feature>
<gene>
    <name evidence="3" type="ORF">VTJ49DRAFT_4280</name>
</gene>
<feature type="compositionally biased region" description="Low complexity" evidence="1">
    <location>
        <begin position="164"/>
        <end position="181"/>
    </location>
</feature>
<accession>A0ABR3V655</accession>